<evidence type="ECO:0000259" key="2">
    <source>
        <dbReference type="Pfam" id="PF01970"/>
    </source>
</evidence>
<sequence length="509" mass="52595">MLELLVDAVIQNLSPGLFILIILGVIGGMALGAMPGLSVTVGLALLLPITFTMDPVSGLVLMGAFYMGAVYGGAFTSILVNAPGTPSSIATAFDGYPMTRQGRSEEAIVGVTIASVIGGLAGVAGLIFFAPLLANFVLNFGPQEYFWIGIFGLTMIASLAARSLVLGLIGGFLGLLLSSVGVAPVGGDVRFTFGFTYLQGGVPLIVALIGLFTVPVIIDMIANPGARHAEMMDGGGRGGAGVVWSTVRDVLSRPMNLIRSSVIGTVVGALPGAGGNIANLIAYNEAKRTSKRSERFGKGEVDGVVAPETANNAVVGAGLIPLLTLGIPGAPPDAVIYGVLLLHGLRPGPDLFVAQGPLVFTFMVSIAIAAIVMIPVGLIAGRALQRAVVSMPTRYLAPAIVLLTIVGSYAVRNNVADVGLMLLLGIAGYVLRELGIHPATIVLGLVLGPIIETGLVQGLLAASGLETPWTSFFTRPISLVIIAMTILAALWPLWVSRRDQRAREMQEEG</sequence>
<comment type="caution">
    <text evidence="3">The sequence shown here is derived from an EMBL/GenBank/DDBJ whole genome shotgun (WGS) entry which is preliminary data.</text>
</comment>
<dbReference type="RefSeq" id="WP_132691087.1">
    <property type="nucleotide sequence ID" value="NZ_SKBU01000015.1"/>
</dbReference>
<gene>
    <name evidence="3" type="ORF">E0L93_09010</name>
</gene>
<dbReference type="EMBL" id="SKBU01000015">
    <property type="protein sequence ID" value="TCJ16846.1"/>
    <property type="molecule type" value="Genomic_DNA"/>
</dbReference>
<dbReference type="PANTHER" id="PTHR35342">
    <property type="entry name" value="TRICARBOXYLIC TRANSPORT PROTEIN"/>
    <property type="match status" value="1"/>
</dbReference>
<feature type="transmembrane region" description="Helical" evidence="1">
    <location>
        <begin position="197"/>
        <end position="222"/>
    </location>
</feature>
<name>A0A4R1BHU5_9ACTN</name>
<dbReference type="PANTHER" id="PTHR35342:SF5">
    <property type="entry name" value="TRICARBOXYLIC TRANSPORT PROTEIN"/>
    <property type="match status" value="1"/>
</dbReference>
<evidence type="ECO:0000256" key="1">
    <source>
        <dbReference type="SAM" id="Phobius"/>
    </source>
</evidence>
<feature type="transmembrane region" description="Helical" evidence="1">
    <location>
        <begin position="441"/>
        <end position="465"/>
    </location>
</feature>
<accession>A0A4R1BHU5</accession>
<keyword evidence="1" id="KW-1133">Transmembrane helix</keyword>
<keyword evidence="1" id="KW-0472">Membrane</keyword>
<dbReference type="AlphaFoldDB" id="A0A4R1BHU5"/>
<dbReference type="Pfam" id="PF01970">
    <property type="entry name" value="TctA"/>
    <property type="match status" value="1"/>
</dbReference>
<evidence type="ECO:0000313" key="4">
    <source>
        <dbReference type="Proteomes" id="UP000295244"/>
    </source>
</evidence>
<protein>
    <submittedName>
        <fullName evidence="3">C4-dicarboxylate ABC transporter permease</fullName>
    </submittedName>
</protein>
<feature type="transmembrane region" description="Helical" evidence="1">
    <location>
        <begin position="145"/>
        <end position="177"/>
    </location>
</feature>
<feature type="transmembrane region" description="Helical" evidence="1">
    <location>
        <begin position="262"/>
        <end position="283"/>
    </location>
</feature>
<evidence type="ECO:0000313" key="3">
    <source>
        <dbReference type="EMBL" id="TCJ16846.1"/>
    </source>
</evidence>
<feature type="transmembrane region" description="Helical" evidence="1">
    <location>
        <begin position="107"/>
        <end position="133"/>
    </location>
</feature>
<feature type="transmembrane region" description="Helical" evidence="1">
    <location>
        <begin position="393"/>
        <end position="412"/>
    </location>
</feature>
<proteinExistence type="predicted"/>
<reference evidence="3 4" key="1">
    <citation type="submission" date="2019-03" db="EMBL/GenBank/DDBJ databases">
        <title>Whole genome sequence of a novel Rubrobacter taiwanensis strain, isolated from Yellowstone National Park.</title>
        <authorList>
            <person name="Freed S."/>
            <person name="Ramaley R.F."/>
            <person name="Kyndt J.A."/>
        </authorList>
    </citation>
    <scope>NUCLEOTIDE SEQUENCE [LARGE SCALE GENOMIC DNA]</scope>
    <source>
        <strain evidence="3 4">Yellowstone</strain>
    </source>
</reference>
<feature type="domain" description="DUF112" evidence="2">
    <location>
        <begin position="19"/>
        <end position="443"/>
    </location>
</feature>
<feature type="transmembrane region" description="Helical" evidence="1">
    <location>
        <begin position="477"/>
        <end position="495"/>
    </location>
</feature>
<dbReference type="OrthoDB" id="9781349at2"/>
<feature type="transmembrane region" description="Helical" evidence="1">
    <location>
        <begin position="358"/>
        <end position="381"/>
    </location>
</feature>
<organism evidence="3 4">
    <name type="scientific">Rubrobacter taiwanensis</name>
    <dbReference type="NCBI Taxonomy" id="185139"/>
    <lineage>
        <taxon>Bacteria</taxon>
        <taxon>Bacillati</taxon>
        <taxon>Actinomycetota</taxon>
        <taxon>Rubrobacteria</taxon>
        <taxon>Rubrobacterales</taxon>
        <taxon>Rubrobacteraceae</taxon>
        <taxon>Rubrobacter</taxon>
    </lineage>
</organism>
<dbReference type="Proteomes" id="UP000295244">
    <property type="component" value="Unassembled WGS sequence"/>
</dbReference>
<feature type="transmembrane region" description="Helical" evidence="1">
    <location>
        <begin position="17"/>
        <end position="47"/>
    </location>
</feature>
<keyword evidence="1" id="KW-0812">Transmembrane</keyword>
<dbReference type="InterPro" id="IPR002823">
    <property type="entry name" value="DUF112_TM"/>
</dbReference>
<feature type="transmembrane region" description="Helical" evidence="1">
    <location>
        <begin position="59"/>
        <end position="80"/>
    </location>
</feature>
<feature type="transmembrane region" description="Helical" evidence="1">
    <location>
        <begin position="418"/>
        <end position="434"/>
    </location>
</feature>
<keyword evidence="4" id="KW-1185">Reference proteome</keyword>